<dbReference type="AlphaFoldDB" id="A0A9P5WZX7"/>
<evidence type="ECO:0000313" key="2">
    <source>
        <dbReference type="Proteomes" id="UP000807342"/>
    </source>
</evidence>
<protein>
    <submittedName>
        <fullName evidence="1">Uncharacterized protein</fullName>
    </submittedName>
</protein>
<name>A0A9P5WZX7_9AGAR</name>
<dbReference type="EMBL" id="MU151911">
    <property type="protein sequence ID" value="KAF9441435.1"/>
    <property type="molecule type" value="Genomic_DNA"/>
</dbReference>
<gene>
    <name evidence="1" type="ORF">P691DRAFT_812788</name>
</gene>
<reference evidence="1" key="1">
    <citation type="submission" date="2020-11" db="EMBL/GenBank/DDBJ databases">
        <authorList>
            <consortium name="DOE Joint Genome Institute"/>
            <person name="Ahrendt S."/>
            <person name="Riley R."/>
            <person name="Andreopoulos W."/>
            <person name="Labutti K."/>
            <person name="Pangilinan J."/>
            <person name="Ruiz-Duenas F.J."/>
            <person name="Barrasa J.M."/>
            <person name="Sanchez-Garcia M."/>
            <person name="Camarero S."/>
            <person name="Miyauchi S."/>
            <person name="Serrano A."/>
            <person name="Linde D."/>
            <person name="Babiker R."/>
            <person name="Drula E."/>
            <person name="Ayuso-Fernandez I."/>
            <person name="Pacheco R."/>
            <person name="Padilla G."/>
            <person name="Ferreira P."/>
            <person name="Barriuso J."/>
            <person name="Kellner H."/>
            <person name="Castanera R."/>
            <person name="Alfaro M."/>
            <person name="Ramirez L."/>
            <person name="Pisabarro A.G."/>
            <person name="Kuo A."/>
            <person name="Tritt A."/>
            <person name="Lipzen A."/>
            <person name="He G."/>
            <person name="Yan M."/>
            <person name="Ng V."/>
            <person name="Cullen D."/>
            <person name="Martin F."/>
            <person name="Rosso M.-N."/>
            <person name="Henrissat B."/>
            <person name="Hibbett D."/>
            <person name="Martinez A.T."/>
            <person name="Grigoriev I.V."/>
        </authorList>
    </citation>
    <scope>NUCLEOTIDE SEQUENCE</scope>
    <source>
        <strain evidence="1">MF-IS2</strain>
    </source>
</reference>
<evidence type="ECO:0000313" key="1">
    <source>
        <dbReference type="EMBL" id="KAF9441435.1"/>
    </source>
</evidence>
<keyword evidence="2" id="KW-1185">Reference proteome</keyword>
<organism evidence="1 2">
    <name type="scientific">Macrolepiota fuliginosa MF-IS2</name>
    <dbReference type="NCBI Taxonomy" id="1400762"/>
    <lineage>
        <taxon>Eukaryota</taxon>
        <taxon>Fungi</taxon>
        <taxon>Dikarya</taxon>
        <taxon>Basidiomycota</taxon>
        <taxon>Agaricomycotina</taxon>
        <taxon>Agaricomycetes</taxon>
        <taxon>Agaricomycetidae</taxon>
        <taxon>Agaricales</taxon>
        <taxon>Agaricineae</taxon>
        <taxon>Agaricaceae</taxon>
        <taxon>Macrolepiota</taxon>
    </lineage>
</organism>
<accession>A0A9P5WZX7</accession>
<sequence length="277" mass="32249">MDGIPEPSALAPLHINYFYRQFISDIPPDIQPDALRILEALGSARTLRNAHDVAHLLGIDQSRFYCVLEHFHSVLKIPPPKLPDGRIEDHSIEPWTFLDFLYWEYRQSPITLQSEIRWTPSQPIDHFHRVAALRTFTRLFTHSVQLINALSDLPAVVYDHIRDFDFRYLVEGPRANPSRCHIVLQWLFSHRAHLPDLVRTDAKSAFDHQLIEKCTNFTRPIKLHGLDHFNLQPFPVRPPRYALLSHGAQTVLIILCEDSDDVWGEYTFYSLEMLDDI</sequence>
<comment type="caution">
    <text evidence="1">The sequence shown here is derived from an EMBL/GenBank/DDBJ whole genome shotgun (WGS) entry which is preliminary data.</text>
</comment>
<dbReference type="Proteomes" id="UP000807342">
    <property type="component" value="Unassembled WGS sequence"/>
</dbReference>
<dbReference type="OrthoDB" id="3100372at2759"/>
<proteinExistence type="predicted"/>